<dbReference type="GO" id="GO:0003735">
    <property type="term" value="F:structural constituent of ribosome"/>
    <property type="evidence" value="ECO:0007669"/>
    <property type="project" value="InterPro"/>
</dbReference>
<dbReference type="GO" id="GO:0070180">
    <property type="term" value="F:large ribosomal subunit rRNA binding"/>
    <property type="evidence" value="ECO:0007669"/>
    <property type="project" value="TreeGrafter"/>
</dbReference>
<dbReference type="OrthoDB" id="9806379at2"/>
<dbReference type="HAMAP" id="MF_01367">
    <property type="entry name" value="Ribosomal_uL14"/>
    <property type="match status" value="1"/>
</dbReference>
<comment type="similarity">
    <text evidence="3 4">Belongs to the universal ribosomal protein uL14 family.</text>
</comment>
<dbReference type="CDD" id="cd00337">
    <property type="entry name" value="Ribosomal_uL14"/>
    <property type="match status" value="1"/>
</dbReference>
<dbReference type="EMBL" id="CP029295">
    <property type="protein sequence ID" value="AXE60624.1"/>
    <property type="molecule type" value="Genomic_DNA"/>
</dbReference>
<evidence type="ECO:0000313" key="7">
    <source>
        <dbReference type="Proteomes" id="UP000252477"/>
    </source>
</evidence>
<dbReference type="AlphaFoldDB" id="A0A2Z5IQ92"/>
<dbReference type="GO" id="GO:0022625">
    <property type="term" value="C:cytosolic large ribosomal subunit"/>
    <property type="evidence" value="ECO:0007669"/>
    <property type="project" value="TreeGrafter"/>
</dbReference>
<keyword evidence="2 3" id="KW-0687">Ribonucleoprotein</keyword>
<dbReference type="InterPro" id="IPR036853">
    <property type="entry name" value="Ribosomal_uL14_sf"/>
</dbReference>
<dbReference type="Pfam" id="PF00238">
    <property type="entry name" value="Ribosomal_L14"/>
    <property type="match status" value="1"/>
</dbReference>
<evidence type="ECO:0000256" key="5">
    <source>
        <dbReference type="RuleBase" id="RU003950"/>
    </source>
</evidence>
<dbReference type="NCBIfam" id="TIGR01067">
    <property type="entry name" value="rplN_bact"/>
    <property type="match status" value="1"/>
</dbReference>
<dbReference type="InterPro" id="IPR019972">
    <property type="entry name" value="Ribosomal_uL14_CS"/>
</dbReference>
<dbReference type="SUPFAM" id="SSF50193">
    <property type="entry name" value="Ribosomal protein L14"/>
    <property type="match status" value="1"/>
</dbReference>
<reference evidence="6 7" key="1">
    <citation type="submission" date="2018-05" db="EMBL/GenBank/DDBJ databases">
        <title>Annotation of the Mycoplasma phocidae genome.</title>
        <authorList>
            <person name="Brown D.R."/>
            <person name="Kutish G.F."/>
            <person name="Frasca S.Jr."/>
        </authorList>
    </citation>
    <scope>NUCLEOTIDE SEQUENCE [LARGE SCALE GENOMIC DNA]</scope>
    <source>
        <strain evidence="6 7">105</strain>
    </source>
</reference>
<dbReference type="InterPro" id="IPR005745">
    <property type="entry name" value="Ribosomal_uL14_bac-type"/>
</dbReference>
<dbReference type="RefSeq" id="WP_114190740.1">
    <property type="nucleotide sequence ID" value="NZ_CP029295.1"/>
</dbReference>
<evidence type="ECO:0000256" key="2">
    <source>
        <dbReference type="ARBA" id="ARBA00023274"/>
    </source>
</evidence>
<dbReference type="SMART" id="SM01374">
    <property type="entry name" value="Ribosomal_L14"/>
    <property type="match status" value="1"/>
</dbReference>
<dbReference type="Proteomes" id="UP000252477">
    <property type="component" value="Chromosome"/>
</dbReference>
<comment type="function">
    <text evidence="3 5">Binds to 23S rRNA. Forms part of two intersubunit bridges in the 70S ribosome.</text>
</comment>
<dbReference type="InterPro" id="IPR000218">
    <property type="entry name" value="Ribosomal_uL14"/>
</dbReference>
<accession>A0A2Z5IQ92</accession>
<organism evidence="6 7">
    <name type="scientific">[Mycoplasma] phocae</name>
    <dbReference type="NCBI Taxonomy" id="142651"/>
    <lineage>
        <taxon>Bacteria</taxon>
        <taxon>Bacillati</taxon>
        <taxon>Mycoplasmatota</taxon>
        <taxon>Mycoplasmoidales</taxon>
        <taxon>Metamycoplasmataceae</taxon>
        <taxon>Metamycoplasma</taxon>
    </lineage>
</organism>
<keyword evidence="7" id="KW-1185">Reference proteome</keyword>
<evidence type="ECO:0000256" key="4">
    <source>
        <dbReference type="RuleBase" id="RU003949"/>
    </source>
</evidence>
<keyword evidence="3 5" id="KW-0694">RNA-binding</keyword>
<dbReference type="PROSITE" id="PS00049">
    <property type="entry name" value="RIBOSOMAL_L14"/>
    <property type="match status" value="1"/>
</dbReference>
<dbReference type="GO" id="GO:0006412">
    <property type="term" value="P:translation"/>
    <property type="evidence" value="ECO:0007669"/>
    <property type="project" value="UniProtKB-UniRule"/>
</dbReference>
<dbReference type="KEGG" id="mpho:DA803_00755"/>
<gene>
    <name evidence="3" type="primary">rplN</name>
    <name evidence="6" type="ORF">DA803_00755</name>
</gene>
<evidence type="ECO:0000256" key="1">
    <source>
        <dbReference type="ARBA" id="ARBA00022980"/>
    </source>
</evidence>
<protein>
    <recommendedName>
        <fullName evidence="3">Large ribosomal subunit protein uL14</fullName>
    </recommendedName>
</protein>
<comment type="subunit">
    <text evidence="3">Part of the 50S ribosomal subunit. Forms a cluster with proteins L3 and L19. In the 70S ribosome, L14 and L19 interact and together make contacts with the 16S rRNA in bridges B5 and B8.</text>
</comment>
<evidence type="ECO:0000313" key="6">
    <source>
        <dbReference type="EMBL" id="AXE60624.1"/>
    </source>
</evidence>
<dbReference type="Gene3D" id="2.40.150.20">
    <property type="entry name" value="Ribosomal protein L14"/>
    <property type="match status" value="1"/>
</dbReference>
<keyword evidence="1 3" id="KW-0689">Ribosomal protein</keyword>
<sequence>MLREFSRCNVADNSGAKEVMIIKNLGGSIVKSTNIGDVVVVTIKKAIPNGVVKEGQVVKAVIVRTKRGLARDNGSHIRFDDNAVVLIKEDGSLRGTRVFGPVARELRDKGYLKVISLAPEVL</sequence>
<name>A0A2Z5IQ92_9BACT</name>
<evidence type="ECO:0000256" key="3">
    <source>
        <dbReference type="HAMAP-Rule" id="MF_01367"/>
    </source>
</evidence>
<dbReference type="PANTHER" id="PTHR11761">
    <property type="entry name" value="50S/60S RIBOSOMAL PROTEIN L14/L23"/>
    <property type="match status" value="1"/>
</dbReference>
<proteinExistence type="inferred from homology"/>
<dbReference type="PANTHER" id="PTHR11761:SF3">
    <property type="entry name" value="LARGE RIBOSOMAL SUBUNIT PROTEIN UL14M"/>
    <property type="match status" value="1"/>
</dbReference>
<keyword evidence="3 5" id="KW-0699">rRNA-binding</keyword>